<proteinExistence type="predicted"/>
<keyword evidence="2" id="KW-1185">Reference proteome</keyword>
<sequence length="182" mass="20853">MCHWNHFVILTMDNFSGHYVEYEPGNVEVVYFKPNLTSHCQPCDSSIICCVKAWYWTKLAIHALDLDEAGESDIFKIGKMQTQQRLTNLHRQIWVFVRLLSMCRKGGVVKMMVGTVRGWSSSLNIAKLLKQQNFSSKCVLIAAIWSGPWTLENFYTSFEGSLGGKWSQKKKQTGIDDFFKAT</sequence>
<dbReference type="OrthoDB" id="162969at2759"/>
<dbReference type="EMBL" id="ML769443">
    <property type="protein sequence ID" value="KAE9401745.1"/>
    <property type="molecule type" value="Genomic_DNA"/>
</dbReference>
<name>A0A6A4HYS5_9AGAR</name>
<evidence type="ECO:0000313" key="1">
    <source>
        <dbReference type="EMBL" id="KAE9401745.1"/>
    </source>
</evidence>
<evidence type="ECO:0000313" key="2">
    <source>
        <dbReference type="Proteomes" id="UP000799118"/>
    </source>
</evidence>
<organism evidence="1 2">
    <name type="scientific">Gymnopus androsaceus JB14</name>
    <dbReference type="NCBI Taxonomy" id="1447944"/>
    <lineage>
        <taxon>Eukaryota</taxon>
        <taxon>Fungi</taxon>
        <taxon>Dikarya</taxon>
        <taxon>Basidiomycota</taxon>
        <taxon>Agaricomycotina</taxon>
        <taxon>Agaricomycetes</taxon>
        <taxon>Agaricomycetidae</taxon>
        <taxon>Agaricales</taxon>
        <taxon>Marasmiineae</taxon>
        <taxon>Omphalotaceae</taxon>
        <taxon>Gymnopus</taxon>
    </lineage>
</organism>
<gene>
    <name evidence="1" type="ORF">BT96DRAFT_937767</name>
</gene>
<reference evidence="1" key="1">
    <citation type="journal article" date="2019" name="Environ. Microbiol.">
        <title>Fungal ecological strategies reflected in gene transcription - a case study of two litter decomposers.</title>
        <authorList>
            <person name="Barbi F."/>
            <person name="Kohler A."/>
            <person name="Barry K."/>
            <person name="Baskaran P."/>
            <person name="Daum C."/>
            <person name="Fauchery L."/>
            <person name="Ihrmark K."/>
            <person name="Kuo A."/>
            <person name="LaButti K."/>
            <person name="Lipzen A."/>
            <person name="Morin E."/>
            <person name="Grigoriev I.V."/>
            <person name="Henrissat B."/>
            <person name="Lindahl B."/>
            <person name="Martin F."/>
        </authorList>
    </citation>
    <scope>NUCLEOTIDE SEQUENCE</scope>
    <source>
        <strain evidence="1">JB14</strain>
    </source>
</reference>
<dbReference type="Proteomes" id="UP000799118">
    <property type="component" value="Unassembled WGS sequence"/>
</dbReference>
<protein>
    <submittedName>
        <fullName evidence="1">Uncharacterized protein</fullName>
    </submittedName>
</protein>
<dbReference type="AlphaFoldDB" id="A0A6A4HYS5"/>
<accession>A0A6A4HYS5</accession>